<dbReference type="PIRSF" id="PIRSF000525">
    <property type="entry name" value="SerC"/>
    <property type="match status" value="1"/>
</dbReference>
<evidence type="ECO:0000256" key="9">
    <source>
        <dbReference type="ARBA" id="ARBA00023299"/>
    </source>
</evidence>
<comment type="catalytic activity">
    <reaction evidence="10 12">
        <text>4-(phosphooxy)-L-threonine + 2-oxoglutarate = (R)-3-hydroxy-2-oxo-4-phosphooxybutanoate + L-glutamate</text>
        <dbReference type="Rhea" id="RHEA:16573"/>
        <dbReference type="ChEBI" id="CHEBI:16810"/>
        <dbReference type="ChEBI" id="CHEBI:29985"/>
        <dbReference type="ChEBI" id="CHEBI:58452"/>
        <dbReference type="ChEBI" id="CHEBI:58538"/>
        <dbReference type="EC" id="2.6.1.52"/>
    </reaction>
</comment>
<comment type="cofactor">
    <cofactor evidence="12">
        <name>pyridoxal 5'-phosphate</name>
        <dbReference type="ChEBI" id="CHEBI:597326"/>
    </cofactor>
    <text evidence="12">Binds 1 pyridoxal phosphate per subunit.</text>
</comment>
<feature type="binding site" evidence="12">
    <location>
        <position position="42"/>
    </location>
    <ligand>
        <name>L-glutamate</name>
        <dbReference type="ChEBI" id="CHEBI:29985"/>
    </ligand>
</feature>
<evidence type="ECO:0000256" key="3">
    <source>
        <dbReference type="ARBA" id="ARBA00006904"/>
    </source>
</evidence>
<evidence type="ECO:0000256" key="12">
    <source>
        <dbReference type="HAMAP-Rule" id="MF_00160"/>
    </source>
</evidence>
<evidence type="ECO:0000256" key="5">
    <source>
        <dbReference type="ARBA" id="ARBA00022605"/>
    </source>
</evidence>
<dbReference type="EC" id="2.6.1.52" evidence="12"/>
<comment type="similarity">
    <text evidence="3 12">Belongs to the class-V pyridoxal-phosphate-dependent aminotransferase family. SerC subfamily.</text>
</comment>
<feature type="binding site" evidence="12">
    <location>
        <begin position="253"/>
        <end position="254"/>
    </location>
    <ligand>
        <name>pyridoxal 5'-phosphate</name>
        <dbReference type="ChEBI" id="CHEBI:597326"/>
    </ligand>
</feature>
<feature type="modified residue" description="N6-(pyridoxal phosphate)lysine" evidence="12">
    <location>
        <position position="212"/>
    </location>
</feature>
<dbReference type="UniPathway" id="UPA00244">
    <property type="reaction ID" value="UER00311"/>
</dbReference>
<dbReference type="FunFam" id="3.90.1150.10:FF:000006">
    <property type="entry name" value="Phosphoserine aminotransferase"/>
    <property type="match status" value="1"/>
</dbReference>
<keyword evidence="7 12" id="KW-0663">Pyridoxal phosphate</keyword>
<sequence>MARPWNFSAGPSALPETVLQQVAAEMLDWNGSGMSVMEMSHRGKHFVQICDQAEADLRELLNVPADYAIMFMQGGGLGENAIVPMNLIGRRGDPAADFVLTGHWSTRSHKEAGRYGDTHVAASSGVATTIDGCEQAPWTWVPPVDTWQVRRHAAYLHFCSNETIHGVEFNDWPDLATLGAPDVPLVVDASSHFLSRPMDITRAGLVFAGAQKNAGPAGVTVVIARRDLIGKALPICPSAFDYANVAAEHSRYNTPPAFAIYVAGLVFKWVKAQGGVAGMEAANRAKADLLYGYLDSTGFYRNPVHGPVRSRMNVPFVLRDESLNAAFLQGAEAAGLMQLKGHKSVGGMRASIYNAMPLDGVHALVAYMQDFERRHG</sequence>
<keyword evidence="9 12" id="KW-0718">Serine biosynthesis</keyword>
<dbReference type="SUPFAM" id="SSF53383">
    <property type="entry name" value="PLP-dependent transferases"/>
    <property type="match status" value="1"/>
</dbReference>
<evidence type="ECO:0000256" key="10">
    <source>
        <dbReference type="ARBA" id="ARBA00047630"/>
    </source>
</evidence>
<comment type="pathway">
    <text evidence="1 12">Cofactor biosynthesis; pyridoxine 5'-phosphate biosynthesis; pyridoxine 5'-phosphate from D-erythrose 4-phosphate: step 3/5.</text>
</comment>
<feature type="binding site" evidence="12">
    <location>
        <position position="211"/>
    </location>
    <ligand>
        <name>pyridoxal 5'-phosphate</name>
        <dbReference type="ChEBI" id="CHEBI:597326"/>
    </ligand>
</feature>
<comment type="catalytic activity">
    <reaction evidence="11 12">
        <text>O-phospho-L-serine + 2-oxoglutarate = 3-phosphooxypyruvate + L-glutamate</text>
        <dbReference type="Rhea" id="RHEA:14329"/>
        <dbReference type="ChEBI" id="CHEBI:16810"/>
        <dbReference type="ChEBI" id="CHEBI:18110"/>
        <dbReference type="ChEBI" id="CHEBI:29985"/>
        <dbReference type="ChEBI" id="CHEBI:57524"/>
        <dbReference type="EC" id="2.6.1.52"/>
    </reaction>
</comment>
<evidence type="ECO:0000256" key="8">
    <source>
        <dbReference type="ARBA" id="ARBA00023096"/>
    </source>
</evidence>
<evidence type="ECO:0000256" key="4">
    <source>
        <dbReference type="ARBA" id="ARBA00022576"/>
    </source>
</evidence>
<evidence type="ECO:0000313" key="15">
    <source>
        <dbReference type="Proteomes" id="UP000216947"/>
    </source>
</evidence>
<accession>A0A261RIT3</accession>
<dbReference type="GO" id="GO:0008615">
    <property type="term" value="P:pyridoxine biosynthetic process"/>
    <property type="evidence" value="ECO:0007669"/>
    <property type="project" value="UniProtKB-UniRule"/>
</dbReference>
<evidence type="ECO:0000256" key="11">
    <source>
        <dbReference type="ARBA" id="ARBA00049007"/>
    </source>
</evidence>
<dbReference type="GO" id="GO:0005737">
    <property type="term" value="C:cytoplasm"/>
    <property type="evidence" value="ECO:0007669"/>
    <property type="project" value="UniProtKB-SubCell"/>
</dbReference>
<evidence type="ECO:0000256" key="1">
    <source>
        <dbReference type="ARBA" id="ARBA00004915"/>
    </source>
</evidence>
<dbReference type="GO" id="GO:0030170">
    <property type="term" value="F:pyridoxal phosphate binding"/>
    <property type="evidence" value="ECO:0007669"/>
    <property type="project" value="UniProtKB-UniRule"/>
</dbReference>
<dbReference type="Gene3D" id="3.90.1150.10">
    <property type="entry name" value="Aspartate Aminotransferase, domain 1"/>
    <property type="match status" value="1"/>
</dbReference>
<comment type="caution">
    <text evidence="12">Lacks conserved residue(s) required for the propagation of feature annotation.</text>
</comment>
<dbReference type="CDD" id="cd00611">
    <property type="entry name" value="PSAT_like"/>
    <property type="match status" value="1"/>
</dbReference>
<feature type="binding site" evidence="12">
    <location>
        <position position="188"/>
    </location>
    <ligand>
        <name>pyridoxal 5'-phosphate</name>
        <dbReference type="ChEBI" id="CHEBI:597326"/>
    </ligand>
</feature>
<comment type="subunit">
    <text evidence="12">Homodimer.</text>
</comment>
<name>A0A261RIT3_9BORD</name>
<keyword evidence="5 12" id="KW-0028">Amino-acid biosynthesis</keyword>
<dbReference type="FunFam" id="3.40.640.10:FF:000010">
    <property type="entry name" value="Phosphoserine aminotransferase"/>
    <property type="match status" value="1"/>
</dbReference>
<dbReference type="HAMAP" id="MF_00160">
    <property type="entry name" value="SerC_aminotrans_5"/>
    <property type="match status" value="1"/>
</dbReference>
<dbReference type="InterPro" id="IPR015422">
    <property type="entry name" value="PyrdxlP-dep_Trfase_small"/>
</dbReference>
<comment type="function">
    <text evidence="12">Catalyzes the reversible conversion of 3-phosphohydroxypyruvate to phosphoserine and of 3-hydroxy-2-oxo-4-phosphonooxybutanoate to phosphohydroxythreonine.</text>
</comment>
<dbReference type="Proteomes" id="UP000216947">
    <property type="component" value="Unassembled WGS sequence"/>
</dbReference>
<keyword evidence="6 12" id="KW-0808">Transferase</keyword>
<dbReference type="PANTHER" id="PTHR43247">
    <property type="entry name" value="PHOSPHOSERINE AMINOTRANSFERASE"/>
    <property type="match status" value="1"/>
</dbReference>
<dbReference type="Gene3D" id="3.40.640.10">
    <property type="entry name" value="Type I PLP-dependent aspartate aminotransferase-like (Major domain)"/>
    <property type="match status" value="1"/>
</dbReference>
<dbReference type="EMBL" id="NEVK01000003">
    <property type="protein sequence ID" value="OZI24954.1"/>
    <property type="molecule type" value="Genomic_DNA"/>
</dbReference>
<feature type="binding site" evidence="12">
    <location>
        <position position="104"/>
    </location>
    <ligand>
        <name>pyridoxal 5'-phosphate</name>
        <dbReference type="ChEBI" id="CHEBI:597326"/>
    </ligand>
</feature>
<feature type="binding site" evidence="12">
    <location>
        <position position="163"/>
    </location>
    <ligand>
        <name>pyridoxal 5'-phosphate</name>
        <dbReference type="ChEBI" id="CHEBI:597326"/>
    </ligand>
</feature>
<evidence type="ECO:0000256" key="7">
    <source>
        <dbReference type="ARBA" id="ARBA00022898"/>
    </source>
</evidence>
<comment type="subcellular location">
    <subcellularLocation>
        <location evidence="12">Cytoplasm</location>
    </subcellularLocation>
</comment>
<organism evidence="14 15">
    <name type="scientific">Bordetella genomosp. 7</name>
    <dbReference type="NCBI Taxonomy" id="1416805"/>
    <lineage>
        <taxon>Bacteria</taxon>
        <taxon>Pseudomonadati</taxon>
        <taxon>Pseudomonadota</taxon>
        <taxon>Betaproteobacteria</taxon>
        <taxon>Burkholderiales</taxon>
        <taxon>Alcaligenaceae</taxon>
        <taxon>Bordetella</taxon>
    </lineage>
</organism>
<gene>
    <name evidence="12" type="primary">serC</name>
    <name evidence="14" type="ORF">CAL19_05610</name>
</gene>
<comment type="caution">
    <text evidence="14">The sequence shown here is derived from an EMBL/GenBank/DDBJ whole genome shotgun (WGS) entry which is preliminary data.</text>
</comment>
<dbReference type="GO" id="GO:0006564">
    <property type="term" value="P:L-serine biosynthetic process"/>
    <property type="evidence" value="ECO:0007669"/>
    <property type="project" value="UniProtKB-UniRule"/>
</dbReference>
<proteinExistence type="inferred from homology"/>
<dbReference type="AlphaFoldDB" id="A0A261RIT3"/>
<keyword evidence="12" id="KW-0963">Cytoplasm</keyword>
<dbReference type="InterPro" id="IPR015424">
    <property type="entry name" value="PyrdxlP-dep_Trfase"/>
</dbReference>
<evidence type="ECO:0000259" key="13">
    <source>
        <dbReference type="Pfam" id="PF00266"/>
    </source>
</evidence>
<protein>
    <recommendedName>
        <fullName evidence="12">Phosphoserine aminotransferase</fullName>
        <ecNumber evidence="12">2.6.1.52</ecNumber>
    </recommendedName>
    <alternativeName>
        <fullName evidence="12">Phosphohydroxythreonine aminotransferase</fullName>
        <shortName evidence="12">PSAT</shortName>
    </alternativeName>
</protein>
<dbReference type="PANTHER" id="PTHR43247:SF1">
    <property type="entry name" value="PHOSPHOSERINE AMINOTRANSFERASE"/>
    <property type="match status" value="1"/>
</dbReference>
<dbReference type="UniPathway" id="UPA00135">
    <property type="reaction ID" value="UER00197"/>
</dbReference>
<evidence type="ECO:0000313" key="14">
    <source>
        <dbReference type="EMBL" id="OZI24954.1"/>
    </source>
</evidence>
<dbReference type="InterPro" id="IPR022278">
    <property type="entry name" value="Pser_aminoTfrase"/>
</dbReference>
<dbReference type="NCBIfam" id="TIGR01364">
    <property type="entry name" value="serC_1"/>
    <property type="match status" value="1"/>
</dbReference>
<dbReference type="NCBIfam" id="NF003764">
    <property type="entry name" value="PRK05355.1"/>
    <property type="match status" value="1"/>
</dbReference>
<keyword evidence="4 12" id="KW-0032">Aminotransferase</keyword>
<comment type="pathway">
    <text evidence="2 12">Amino-acid biosynthesis; L-serine biosynthesis; L-serine from 3-phospho-D-glycerate: step 2/3.</text>
</comment>
<keyword evidence="15" id="KW-1185">Reference proteome</keyword>
<keyword evidence="8 12" id="KW-0664">Pyridoxine biosynthesis</keyword>
<dbReference type="InterPro" id="IPR015421">
    <property type="entry name" value="PyrdxlP-dep_Trfase_major"/>
</dbReference>
<feature type="domain" description="Aminotransferase class V" evidence="13">
    <location>
        <begin position="5"/>
        <end position="364"/>
    </location>
</feature>
<dbReference type="InterPro" id="IPR000192">
    <property type="entry name" value="Aminotrans_V_dom"/>
</dbReference>
<evidence type="ECO:0000256" key="6">
    <source>
        <dbReference type="ARBA" id="ARBA00022679"/>
    </source>
</evidence>
<dbReference type="Pfam" id="PF00266">
    <property type="entry name" value="Aminotran_5"/>
    <property type="match status" value="1"/>
</dbReference>
<reference evidence="15" key="1">
    <citation type="submission" date="2017-05" db="EMBL/GenBank/DDBJ databases">
        <title>Complete and WGS of Bordetella genogroups.</title>
        <authorList>
            <person name="Spilker T."/>
            <person name="Lipuma J."/>
        </authorList>
    </citation>
    <scope>NUCLEOTIDE SEQUENCE [LARGE SCALE GENOMIC DNA]</scope>
    <source>
        <strain evidence="15">AU18089</strain>
    </source>
</reference>
<dbReference type="GO" id="GO:0004648">
    <property type="term" value="F:O-phospho-L-serine:2-oxoglutarate aminotransferase activity"/>
    <property type="evidence" value="ECO:0007669"/>
    <property type="project" value="UniProtKB-UniRule"/>
</dbReference>
<dbReference type="RefSeq" id="WP_038852473.1">
    <property type="nucleotide sequence ID" value="NZ_NEVK01000003.1"/>
</dbReference>
<evidence type="ECO:0000256" key="2">
    <source>
        <dbReference type="ARBA" id="ARBA00005099"/>
    </source>
</evidence>